<proteinExistence type="predicted"/>
<evidence type="ECO:0000313" key="1">
    <source>
        <dbReference type="EMBL" id="EUC40926.1"/>
    </source>
</evidence>
<evidence type="ECO:0000313" key="2">
    <source>
        <dbReference type="Proteomes" id="UP000054032"/>
    </source>
</evidence>
<dbReference type="HOGENOM" id="CLU_1030526_0_0_1"/>
<accession>W6ZB25</accession>
<gene>
    <name evidence="1" type="ORF">COCMIDRAFT_30234</name>
</gene>
<organism evidence="1 2">
    <name type="scientific">Bipolaris oryzae ATCC 44560</name>
    <dbReference type="NCBI Taxonomy" id="930090"/>
    <lineage>
        <taxon>Eukaryota</taxon>
        <taxon>Fungi</taxon>
        <taxon>Dikarya</taxon>
        <taxon>Ascomycota</taxon>
        <taxon>Pezizomycotina</taxon>
        <taxon>Dothideomycetes</taxon>
        <taxon>Pleosporomycetidae</taxon>
        <taxon>Pleosporales</taxon>
        <taxon>Pleosporineae</taxon>
        <taxon>Pleosporaceae</taxon>
        <taxon>Bipolaris</taxon>
    </lineage>
</organism>
<dbReference type="GeneID" id="19121643"/>
<reference evidence="1 2" key="1">
    <citation type="journal article" date="2013" name="PLoS Genet.">
        <title>Comparative genome structure, secondary metabolite, and effector coding capacity across Cochliobolus pathogens.</title>
        <authorList>
            <person name="Condon B.J."/>
            <person name="Leng Y."/>
            <person name="Wu D."/>
            <person name="Bushley K.E."/>
            <person name="Ohm R.A."/>
            <person name="Otillar R."/>
            <person name="Martin J."/>
            <person name="Schackwitz W."/>
            <person name="Grimwood J."/>
            <person name="MohdZainudin N."/>
            <person name="Xue C."/>
            <person name="Wang R."/>
            <person name="Manning V.A."/>
            <person name="Dhillon B."/>
            <person name="Tu Z.J."/>
            <person name="Steffenson B.J."/>
            <person name="Salamov A."/>
            <person name="Sun H."/>
            <person name="Lowry S."/>
            <person name="LaButti K."/>
            <person name="Han J."/>
            <person name="Copeland A."/>
            <person name="Lindquist E."/>
            <person name="Barry K."/>
            <person name="Schmutz J."/>
            <person name="Baker S.E."/>
            <person name="Ciuffetti L.M."/>
            <person name="Grigoriev I.V."/>
            <person name="Zhong S."/>
            <person name="Turgeon B.G."/>
        </authorList>
    </citation>
    <scope>NUCLEOTIDE SEQUENCE [LARGE SCALE GENOMIC DNA]</scope>
    <source>
        <strain evidence="1 2">ATCC 44560</strain>
    </source>
</reference>
<name>W6ZB25_COCMI</name>
<dbReference type="Proteomes" id="UP000054032">
    <property type="component" value="Unassembled WGS sequence"/>
</dbReference>
<dbReference type="EMBL" id="KI964131">
    <property type="protein sequence ID" value="EUC40926.1"/>
    <property type="molecule type" value="Genomic_DNA"/>
</dbReference>
<dbReference type="KEGG" id="bor:COCMIDRAFT_30234"/>
<dbReference type="RefSeq" id="XP_007692571.1">
    <property type="nucleotide sequence ID" value="XM_007694381.1"/>
</dbReference>
<dbReference type="AlphaFoldDB" id="W6ZB25"/>
<protein>
    <submittedName>
        <fullName evidence="1">Uncharacterized protein</fullName>
    </submittedName>
</protein>
<sequence length="270" mass="29365">MPFCAQGYEVAESEATAFRSRCLCCNTPKDSEAATSSCLSTGFQESPEQSHHLLIPTHEATLHIHAVPLPKRTPSLNHPLNASIPSPNPLLLGASSYPLSHISMQSFRLSSLNSPLLGASSAHPRLASLAIPYPTLPYLATTSPQPSPKKSSPKVPLLARLQVHFQLQPTTSMREYATLYCIRVTPTCIAYPFPLLLASRVRINHIKREGYLVPSPPLPYSYSSSSPTFGFLKCGACARILGRAGVKVEGFCFVRGLIQMQGTRVTKPLK</sequence>
<keyword evidence="2" id="KW-1185">Reference proteome</keyword>